<dbReference type="Proteomes" id="UP000747110">
    <property type="component" value="Unassembled WGS sequence"/>
</dbReference>
<proteinExistence type="predicted"/>
<reference evidence="1" key="1">
    <citation type="journal article" date="2021" name="Proc. Natl. Acad. Sci. U.S.A.">
        <title>Three genomes in the algal genus Volvox reveal the fate of a haploid sex-determining region after a transition to homothallism.</title>
        <authorList>
            <person name="Yamamoto K."/>
            <person name="Hamaji T."/>
            <person name="Kawai-Toyooka H."/>
            <person name="Matsuzaki R."/>
            <person name="Takahashi F."/>
            <person name="Nishimura Y."/>
            <person name="Kawachi M."/>
            <person name="Noguchi H."/>
            <person name="Minakuchi Y."/>
            <person name="Umen J.G."/>
            <person name="Toyoda A."/>
            <person name="Nozaki H."/>
        </authorList>
    </citation>
    <scope>NUCLEOTIDE SEQUENCE</scope>
    <source>
        <strain evidence="1">NIES-3786</strain>
    </source>
</reference>
<feature type="non-terminal residue" evidence="1">
    <location>
        <position position="135"/>
    </location>
</feature>
<sequence>GGGFGGRALRASSSVLSPTTTALGTLPRVLSLASKVALVPPTCSVGARYSNSGAAGLRGASIQHLTAPVPLGCQHHNSLKADVDKVPDVAGGSTAVISCEDANVRCRSVPDAASCLQLSSGCRLGEGVGIRKLLV</sequence>
<feature type="non-terminal residue" evidence="1">
    <location>
        <position position="1"/>
    </location>
</feature>
<evidence type="ECO:0000313" key="2">
    <source>
        <dbReference type="Proteomes" id="UP000747110"/>
    </source>
</evidence>
<gene>
    <name evidence="1" type="ORF">Vretifemale_9012</name>
</gene>
<protein>
    <submittedName>
        <fullName evidence="1">Uncharacterized protein</fullName>
    </submittedName>
</protein>
<dbReference type="AlphaFoldDB" id="A0A8J4CBW0"/>
<comment type="caution">
    <text evidence="1">The sequence shown here is derived from an EMBL/GenBank/DDBJ whole genome shotgun (WGS) entry which is preliminary data.</text>
</comment>
<accession>A0A8J4CBW0</accession>
<keyword evidence="2" id="KW-1185">Reference proteome</keyword>
<evidence type="ECO:0000313" key="1">
    <source>
        <dbReference type="EMBL" id="GIL79852.1"/>
    </source>
</evidence>
<organism evidence="1 2">
    <name type="scientific">Volvox reticuliferus</name>
    <dbReference type="NCBI Taxonomy" id="1737510"/>
    <lineage>
        <taxon>Eukaryota</taxon>
        <taxon>Viridiplantae</taxon>
        <taxon>Chlorophyta</taxon>
        <taxon>core chlorophytes</taxon>
        <taxon>Chlorophyceae</taxon>
        <taxon>CS clade</taxon>
        <taxon>Chlamydomonadales</taxon>
        <taxon>Volvocaceae</taxon>
        <taxon>Volvox</taxon>
    </lineage>
</organism>
<dbReference type="EMBL" id="BNCP01000016">
    <property type="protein sequence ID" value="GIL79852.1"/>
    <property type="molecule type" value="Genomic_DNA"/>
</dbReference>
<name>A0A8J4CBW0_9CHLO</name>